<name>A0AA38RF64_9PEZI</name>
<evidence type="ECO:0000313" key="3">
    <source>
        <dbReference type="Proteomes" id="UP001174694"/>
    </source>
</evidence>
<keyword evidence="3" id="KW-1185">Reference proteome</keyword>
<dbReference type="EMBL" id="JANBVO010000012">
    <property type="protein sequence ID" value="KAJ9148691.1"/>
    <property type="molecule type" value="Genomic_DNA"/>
</dbReference>
<proteinExistence type="predicted"/>
<gene>
    <name evidence="2" type="ORF">NKR23_g5002</name>
</gene>
<sequence length="276" mass="31002">MLSVKRNLLCWTGAVLVAITYAAVPCREAVFPAVLASLLCYRLIACLSPRAKTPKLPLNDREDWHAIIAVLVLLSLGRLAKGLSLSGSRGSDDWRHVAVLHALLAFALIGSRPRNDALYHPFPRIPRRPLLSHIPRTFYAQAFFVLIAYLEILVFDWGLRAFCGAPAGMRGLFYSPLDDQAHTGHLIACMLLTCPLYDSAETIFFLLHRRFFPSLVPGPHAPELMHRPNREWERGDILEFVGVIVNVLVWGLMKCCYQLVQQASGHDGQLARRWVN</sequence>
<dbReference type="AlphaFoldDB" id="A0AA38RF64"/>
<keyword evidence="1" id="KW-0472">Membrane</keyword>
<dbReference type="Proteomes" id="UP001174694">
    <property type="component" value="Unassembled WGS sequence"/>
</dbReference>
<keyword evidence="1" id="KW-0812">Transmembrane</keyword>
<protein>
    <submittedName>
        <fullName evidence="2">Uncharacterized protein</fullName>
    </submittedName>
</protein>
<feature type="transmembrane region" description="Helical" evidence="1">
    <location>
        <begin position="138"/>
        <end position="159"/>
    </location>
</feature>
<evidence type="ECO:0000256" key="1">
    <source>
        <dbReference type="SAM" id="Phobius"/>
    </source>
</evidence>
<comment type="caution">
    <text evidence="2">The sequence shown here is derived from an EMBL/GenBank/DDBJ whole genome shotgun (WGS) entry which is preliminary data.</text>
</comment>
<accession>A0AA38RF64</accession>
<organism evidence="2 3">
    <name type="scientific">Pleurostoma richardsiae</name>
    <dbReference type="NCBI Taxonomy" id="41990"/>
    <lineage>
        <taxon>Eukaryota</taxon>
        <taxon>Fungi</taxon>
        <taxon>Dikarya</taxon>
        <taxon>Ascomycota</taxon>
        <taxon>Pezizomycotina</taxon>
        <taxon>Sordariomycetes</taxon>
        <taxon>Sordariomycetidae</taxon>
        <taxon>Calosphaeriales</taxon>
        <taxon>Pleurostomataceae</taxon>
        <taxon>Pleurostoma</taxon>
    </lineage>
</organism>
<reference evidence="2" key="1">
    <citation type="submission" date="2022-07" db="EMBL/GenBank/DDBJ databases">
        <title>Fungi with potential for degradation of polypropylene.</title>
        <authorList>
            <person name="Gostincar C."/>
        </authorList>
    </citation>
    <scope>NUCLEOTIDE SEQUENCE</scope>
    <source>
        <strain evidence="2">EXF-13308</strain>
    </source>
</reference>
<keyword evidence="1" id="KW-1133">Transmembrane helix</keyword>
<evidence type="ECO:0000313" key="2">
    <source>
        <dbReference type="EMBL" id="KAJ9148691.1"/>
    </source>
</evidence>